<organism evidence="1 2">
    <name type="scientific">Variovorax dokdonensis</name>
    <dbReference type="NCBI Taxonomy" id="344883"/>
    <lineage>
        <taxon>Bacteria</taxon>
        <taxon>Pseudomonadati</taxon>
        <taxon>Pseudomonadota</taxon>
        <taxon>Betaproteobacteria</taxon>
        <taxon>Burkholderiales</taxon>
        <taxon>Comamonadaceae</taxon>
        <taxon>Variovorax</taxon>
    </lineage>
</organism>
<reference evidence="1" key="1">
    <citation type="submission" date="2023-06" db="EMBL/GenBank/DDBJ databases">
        <authorList>
            <person name="Jiang Y."/>
            <person name="Liu Q."/>
        </authorList>
    </citation>
    <scope>NUCLEOTIDE SEQUENCE</scope>
    <source>
        <strain evidence="1">CGMCC 1.12089</strain>
    </source>
</reference>
<gene>
    <name evidence="1" type="ORF">QTH91_04995</name>
</gene>
<dbReference type="RefSeq" id="WP_286658910.1">
    <property type="nucleotide sequence ID" value="NZ_JASZYV010000001.1"/>
</dbReference>
<accession>A0ABT7N7D0</accession>
<dbReference type="EMBL" id="JASZYV010000001">
    <property type="protein sequence ID" value="MDM0043833.1"/>
    <property type="molecule type" value="Genomic_DNA"/>
</dbReference>
<keyword evidence="2" id="KW-1185">Reference proteome</keyword>
<sequence>MADDPTPAIRLEISEQDMRFTCVAGDDVEITLGTRRMGAGGFRRNPPAEIEIEEAIAVVEDALMPVLQKLPSPAVWRTRDEAARELAINALGFTPPGVATIDDVERLFNAMARASALGSWAGAVPLDARQAAYLLILRECLHHAGVRAIRIE</sequence>
<protein>
    <submittedName>
        <fullName evidence="1">Uncharacterized protein</fullName>
    </submittedName>
</protein>
<name>A0ABT7N7D0_9BURK</name>
<proteinExistence type="predicted"/>
<comment type="caution">
    <text evidence="1">The sequence shown here is derived from an EMBL/GenBank/DDBJ whole genome shotgun (WGS) entry which is preliminary data.</text>
</comment>
<evidence type="ECO:0000313" key="2">
    <source>
        <dbReference type="Proteomes" id="UP001174908"/>
    </source>
</evidence>
<evidence type="ECO:0000313" key="1">
    <source>
        <dbReference type="EMBL" id="MDM0043833.1"/>
    </source>
</evidence>
<dbReference type="Proteomes" id="UP001174908">
    <property type="component" value="Unassembled WGS sequence"/>
</dbReference>